<comment type="caution">
    <text evidence="2">The sequence shown here is derived from an EMBL/GenBank/DDBJ whole genome shotgun (WGS) entry which is preliminary data.</text>
</comment>
<dbReference type="PANTHER" id="PTHR32305:SF15">
    <property type="entry name" value="PROTEIN RHSA-RELATED"/>
    <property type="match status" value="1"/>
</dbReference>
<dbReference type="PANTHER" id="PTHR32305">
    <property type="match status" value="1"/>
</dbReference>
<organism evidence="2">
    <name type="scientific">bioreactor metagenome</name>
    <dbReference type="NCBI Taxonomy" id="1076179"/>
    <lineage>
        <taxon>unclassified sequences</taxon>
        <taxon>metagenomes</taxon>
        <taxon>ecological metagenomes</taxon>
    </lineage>
</organism>
<evidence type="ECO:0000313" key="2">
    <source>
        <dbReference type="EMBL" id="MPM39914.1"/>
    </source>
</evidence>
<name>A0A644ZQP2_9ZZZZ</name>
<sequence>MWRSTYTYSYGDLTVPSETEQYTQYYPSGLPWKYNTGDNPGTQPYKYGGKEFVEMHGWDSYDYGARVMYPAVGPQFMSVDPLCEKYYWISPYAYCLNNPVRFVDPDGRQVILGGPALNEGMISILPYTDLNDVWVLGSAILSTFTDIQPQNIDGSPASGQDIEAAKNGLLLPVLSGSAVNKASNVIENAAKGKAGKIIIKENGVTEKSYGTNDAHKPAHAHVKGGGKEVRVGPNGKPLKGQPELSDKQRKVVENNKKVIRKEVNAVGKQNKKIEDQKQRND</sequence>
<proteinExistence type="predicted"/>
<dbReference type="InterPro" id="IPR050708">
    <property type="entry name" value="T6SS_VgrG/RHS"/>
</dbReference>
<dbReference type="NCBIfam" id="TIGR03696">
    <property type="entry name" value="Rhs_assc_core"/>
    <property type="match status" value="1"/>
</dbReference>
<dbReference type="Gene3D" id="2.180.10.10">
    <property type="entry name" value="RHS repeat-associated core"/>
    <property type="match status" value="1"/>
</dbReference>
<dbReference type="EMBL" id="VSSQ01008811">
    <property type="protein sequence ID" value="MPM39914.1"/>
    <property type="molecule type" value="Genomic_DNA"/>
</dbReference>
<accession>A0A644ZQP2</accession>
<dbReference type="InterPro" id="IPR022385">
    <property type="entry name" value="Rhs_assc_core"/>
</dbReference>
<feature type="compositionally biased region" description="Basic and acidic residues" evidence="1">
    <location>
        <begin position="271"/>
        <end position="281"/>
    </location>
</feature>
<protein>
    <recommendedName>
        <fullName evidence="3">RHS repeat-associated core domain-containing protein</fullName>
    </recommendedName>
</protein>
<evidence type="ECO:0008006" key="3">
    <source>
        <dbReference type="Google" id="ProtNLM"/>
    </source>
</evidence>
<dbReference type="AlphaFoldDB" id="A0A644ZQP2"/>
<reference evidence="2" key="1">
    <citation type="submission" date="2019-08" db="EMBL/GenBank/DDBJ databases">
        <authorList>
            <person name="Kucharzyk K."/>
            <person name="Murdoch R.W."/>
            <person name="Higgins S."/>
            <person name="Loffler F."/>
        </authorList>
    </citation>
    <scope>NUCLEOTIDE SEQUENCE</scope>
</reference>
<feature type="compositionally biased region" description="Basic and acidic residues" evidence="1">
    <location>
        <begin position="244"/>
        <end position="263"/>
    </location>
</feature>
<feature type="region of interest" description="Disordered" evidence="1">
    <location>
        <begin position="210"/>
        <end position="281"/>
    </location>
</feature>
<gene>
    <name evidence="2" type="ORF">SDC9_86550</name>
</gene>
<evidence type="ECO:0000256" key="1">
    <source>
        <dbReference type="SAM" id="MobiDB-lite"/>
    </source>
</evidence>